<dbReference type="SMART" id="SM01100">
    <property type="entry name" value="CRAL_TRIO_N"/>
    <property type="match status" value="1"/>
</dbReference>
<dbReference type="Gene3D" id="3.40.525.10">
    <property type="entry name" value="CRAL-TRIO lipid binding domain"/>
    <property type="match status" value="1"/>
</dbReference>
<evidence type="ECO:0000259" key="1">
    <source>
        <dbReference type="PROSITE" id="PS50191"/>
    </source>
</evidence>
<gene>
    <name evidence="3" type="primary">Sec14l2</name>
    <name evidence="3" type="ORF">g.24643</name>
</gene>
<evidence type="ECO:0000313" key="3">
    <source>
        <dbReference type="EMBL" id="MBY73817.1"/>
    </source>
</evidence>
<dbReference type="InterPro" id="IPR036273">
    <property type="entry name" value="CRAL/TRIO_N_dom_sf"/>
</dbReference>
<feature type="domain" description="GOLD" evidence="2">
    <location>
        <begin position="256"/>
        <end position="384"/>
    </location>
</feature>
<organism evidence="3">
    <name type="scientific">Sipha flava</name>
    <name type="common">yellow sugarcane aphid</name>
    <dbReference type="NCBI Taxonomy" id="143950"/>
    <lineage>
        <taxon>Eukaryota</taxon>
        <taxon>Metazoa</taxon>
        <taxon>Ecdysozoa</taxon>
        <taxon>Arthropoda</taxon>
        <taxon>Hexapoda</taxon>
        <taxon>Insecta</taxon>
        <taxon>Pterygota</taxon>
        <taxon>Neoptera</taxon>
        <taxon>Paraneoptera</taxon>
        <taxon>Hemiptera</taxon>
        <taxon>Sternorrhyncha</taxon>
        <taxon>Aphidomorpha</taxon>
        <taxon>Aphidoidea</taxon>
        <taxon>Aphididae</taxon>
        <taxon>Sipha</taxon>
    </lineage>
</organism>
<dbReference type="InterPro" id="IPR036865">
    <property type="entry name" value="CRAL-TRIO_dom_sf"/>
</dbReference>
<proteinExistence type="predicted"/>
<dbReference type="EMBL" id="GGMS01004614">
    <property type="protein sequence ID" value="MBY73817.1"/>
    <property type="molecule type" value="Transcribed_RNA"/>
</dbReference>
<dbReference type="CDD" id="cd00170">
    <property type="entry name" value="SEC14"/>
    <property type="match status" value="1"/>
</dbReference>
<dbReference type="PANTHER" id="PTHR23324:SF83">
    <property type="entry name" value="SEC14-LIKE PROTEIN 2"/>
    <property type="match status" value="1"/>
</dbReference>
<dbReference type="InterPro" id="IPR051064">
    <property type="entry name" value="SEC14/CRAL-TRIO_domain"/>
</dbReference>
<dbReference type="Pfam" id="PF00650">
    <property type="entry name" value="CRAL_TRIO"/>
    <property type="match status" value="1"/>
</dbReference>
<protein>
    <submittedName>
        <fullName evidence="3">SEC14-like protein 2</fullName>
    </submittedName>
</protein>
<name>A0A2S2Q7V7_9HEMI</name>
<dbReference type="InterPro" id="IPR009038">
    <property type="entry name" value="GOLD_dom"/>
</dbReference>
<sequence>MSRRTDLDLSDDQRFALMKLRRNVADLKLEDKYDDCFLLRWLGARNFDPKGAEDMLRASMKWREEWSINKDDGWKPPQVLVDYIPNGISGYDKEGSPVVIIPFAGFDVCGLLKAAAPKDMVRYLAQRVDEYLEIARQSSLKHGPKASQVTCIVDLTDFNLRQFTWRPAAELTINLLQMYEANYPEILKACFAINAPKVFAFAFNILKNILTGNTLSKFVIFKADPSKWKPALSNAIDRDQYPAFFGGEQKDDDGNPKCVTKINQGGKVPKELYLKNGKKSIQSDDMTIVNIKKGDKLYLKYTVTLPGCYLRWQFKTEDHDIKFGILATDLENIQTVKVPIKKVSCHEFEEIGVVECKYPGEYTVVFDNSYSFIRSKKLAYNIHVTQPLEEKTINAVDQVVDVEE</sequence>
<feature type="domain" description="CRAL-TRIO" evidence="1">
    <location>
        <begin position="76"/>
        <end position="253"/>
    </location>
</feature>
<dbReference type="InterPro" id="IPR036598">
    <property type="entry name" value="GOLD_dom_sf"/>
</dbReference>
<dbReference type="PANTHER" id="PTHR23324">
    <property type="entry name" value="SEC14 RELATED PROTEIN"/>
    <property type="match status" value="1"/>
</dbReference>
<dbReference type="SMART" id="SM00516">
    <property type="entry name" value="SEC14"/>
    <property type="match status" value="1"/>
</dbReference>
<dbReference type="PROSITE" id="PS50866">
    <property type="entry name" value="GOLD"/>
    <property type="match status" value="1"/>
</dbReference>
<evidence type="ECO:0000259" key="2">
    <source>
        <dbReference type="PROSITE" id="PS50866"/>
    </source>
</evidence>
<dbReference type="OrthoDB" id="30289at2759"/>
<reference evidence="3" key="1">
    <citation type="submission" date="2018-04" db="EMBL/GenBank/DDBJ databases">
        <title>Transcriptome assembly of Sipha flava.</title>
        <authorList>
            <person name="Scully E.D."/>
            <person name="Geib S.M."/>
            <person name="Palmer N.A."/>
            <person name="Koch K."/>
            <person name="Bradshaw J."/>
            <person name="Heng-Moss T."/>
            <person name="Sarath G."/>
        </authorList>
    </citation>
    <scope>NUCLEOTIDE SEQUENCE</scope>
</reference>
<dbReference type="SUPFAM" id="SSF52087">
    <property type="entry name" value="CRAL/TRIO domain"/>
    <property type="match status" value="1"/>
</dbReference>
<dbReference type="InterPro" id="IPR011074">
    <property type="entry name" value="CRAL/TRIO_N_dom"/>
</dbReference>
<dbReference type="GO" id="GO:0005737">
    <property type="term" value="C:cytoplasm"/>
    <property type="evidence" value="ECO:0007669"/>
    <property type="project" value="TreeGrafter"/>
</dbReference>
<dbReference type="InterPro" id="IPR001251">
    <property type="entry name" value="CRAL-TRIO_dom"/>
</dbReference>
<dbReference type="Gene3D" id="2.60.120.680">
    <property type="entry name" value="GOLD domain"/>
    <property type="match status" value="1"/>
</dbReference>
<dbReference type="PROSITE" id="PS50191">
    <property type="entry name" value="CRAL_TRIO"/>
    <property type="match status" value="1"/>
</dbReference>
<dbReference type="SUPFAM" id="SSF101576">
    <property type="entry name" value="Supernatant protein factor (SPF), C-terminal domain"/>
    <property type="match status" value="1"/>
</dbReference>
<dbReference type="AlphaFoldDB" id="A0A2S2Q7V7"/>
<accession>A0A2S2Q7V7</accession>
<dbReference type="SUPFAM" id="SSF46938">
    <property type="entry name" value="CRAL/TRIO N-terminal domain"/>
    <property type="match status" value="1"/>
</dbReference>